<dbReference type="eggNOG" id="COG0583">
    <property type="taxonomic scope" value="Bacteria"/>
</dbReference>
<sequence>MELRQLRYFLTVVEEANFTRAAAALHVAQPGVSAQIRQLERELGQRLLDRSGRSVTVTEAGAAVLPYARAALAAVDGIRQTADEFTGLLRGRVTIGLVSGAATHEYDVASVLADFHDAHPHVEMALTEDTSDRMLAAVREGRLDIALAGLADDTPPQGVSWQVVVDEPLAALVAPDDPLVARAVPPPDDGNGRGSRSASGGGGEGSGDAGTPDGVVPLTALADRPLISLPRGTGLRAVLERACTRAGFTPQVAFEAASPQLLVQLAARGLGAAVFPAPGARIAAARGLRVIGFEEPCPRGRIGLAWRTDGPAGPAARAFLTRLLAALPVRAEAPPDPSRSAPRVRVVPTLDAPPRPPRTWR</sequence>
<dbReference type="AlphaFoldDB" id="A0A1Z1W647"/>
<evidence type="ECO:0000256" key="4">
    <source>
        <dbReference type="ARBA" id="ARBA00023163"/>
    </source>
</evidence>
<keyword evidence="8" id="KW-1185">Reference proteome</keyword>
<reference evidence="7 8" key="1">
    <citation type="submission" date="2017-05" db="EMBL/GenBank/DDBJ databases">
        <title>Streptomyces alboflavus Genome sequencing and assembly.</title>
        <authorList>
            <person name="Wang Y."/>
            <person name="Du B."/>
            <person name="Ding Y."/>
            <person name="Liu H."/>
            <person name="Hou Q."/>
            <person name="Liu K."/>
            <person name="Wang C."/>
            <person name="Yao L."/>
        </authorList>
    </citation>
    <scope>NUCLEOTIDE SEQUENCE [LARGE SCALE GENOMIC DNA]</scope>
    <source>
        <strain evidence="7 8">MDJK44</strain>
    </source>
</reference>
<dbReference type="Gene3D" id="3.40.190.290">
    <property type="match status" value="1"/>
</dbReference>
<feature type="region of interest" description="Disordered" evidence="5">
    <location>
        <begin position="332"/>
        <end position="361"/>
    </location>
</feature>
<feature type="domain" description="HTH lysR-type" evidence="6">
    <location>
        <begin position="1"/>
        <end position="58"/>
    </location>
</feature>
<accession>A0A1Z1W647</accession>
<gene>
    <name evidence="7" type="ORF">SMD44_01247</name>
</gene>
<keyword evidence="4" id="KW-0804">Transcription</keyword>
<dbReference type="GO" id="GO:0003677">
    <property type="term" value="F:DNA binding"/>
    <property type="evidence" value="ECO:0007669"/>
    <property type="project" value="UniProtKB-KW"/>
</dbReference>
<dbReference type="InterPro" id="IPR036390">
    <property type="entry name" value="WH_DNA-bd_sf"/>
</dbReference>
<dbReference type="OrthoDB" id="3181812at2"/>
<dbReference type="Gene3D" id="1.10.10.10">
    <property type="entry name" value="Winged helix-like DNA-binding domain superfamily/Winged helix DNA-binding domain"/>
    <property type="match status" value="1"/>
</dbReference>
<evidence type="ECO:0000256" key="2">
    <source>
        <dbReference type="ARBA" id="ARBA00023015"/>
    </source>
</evidence>
<dbReference type="InterPro" id="IPR005119">
    <property type="entry name" value="LysR_subst-bd"/>
</dbReference>
<dbReference type="FunFam" id="1.10.10.10:FF:000001">
    <property type="entry name" value="LysR family transcriptional regulator"/>
    <property type="match status" value="1"/>
</dbReference>
<dbReference type="SUPFAM" id="SSF46785">
    <property type="entry name" value="Winged helix' DNA-binding domain"/>
    <property type="match status" value="1"/>
</dbReference>
<dbReference type="GO" id="GO:0032993">
    <property type="term" value="C:protein-DNA complex"/>
    <property type="evidence" value="ECO:0007669"/>
    <property type="project" value="TreeGrafter"/>
</dbReference>
<evidence type="ECO:0000313" key="8">
    <source>
        <dbReference type="Proteomes" id="UP000195880"/>
    </source>
</evidence>
<evidence type="ECO:0000256" key="3">
    <source>
        <dbReference type="ARBA" id="ARBA00023125"/>
    </source>
</evidence>
<evidence type="ECO:0000313" key="7">
    <source>
        <dbReference type="EMBL" id="ARX81849.1"/>
    </source>
</evidence>
<evidence type="ECO:0000259" key="6">
    <source>
        <dbReference type="PROSITE" id="PS50931"/>
    </source>
</evidence>
<dbReference type="PROSITE" id="PS50931">
    <property type="entry name" value="HTH_LYSR"/>
    <property type="match status" value="1"/>
</dbReference>
<protein>
    <recommendedName>
        <fullName evidence="6">HTH lysR-type domain-containing protein</fullName>
    </recommendedName>
</protein>
<proteinExistence type="inferred from homology"/>
<keyword evidence="3" id="KW-0238">DNA-binding</keyword>
<dbReference type="Pfam" id="PF03466">
    <property type="entry name" value="LysR_substrate"/>
    <property type="match status" value="2"/>
</dbReference>
<dbReference type="PRINTS" id="PR00039">
    <property type="entry name" value="HTHLYSR"/>
</dbReference>
<dbReference type="Proteomes" id="UP000195880">
    <property type="component" value="Chromosome"/>
</dbReference>
<organism evidence="7 8">
    <name type="scientific">Streptomyces alboflavus</name>
    <dbReference type="NCBI Taxonomy" id="67267"/>
    <lineage>
        <taxon>Bacteria</taxon>
        <taxon>Bacillati</taxon>
        <taxon>Actinomycetota</taxon>
        <taxon>Actinomycetes</taxon>
        <taxon>Kitasatosporales</taxon>
        <taxon>Streptomycetaceae</taxon>
        <taxon>Streptomyces</taxon>
    </lineage>
</organism>
<comment type="similarity">
    <text evidence="1">Belongs to the LysR transcriptional regulatory family.</text>
</comment>
<dbReference type="SUPFAM" id="SSF53850">
    <property type="entry name" value="Periplasmic binding protein-like II"/>
    <property type="match status" value="1"/>
</dbReference>
<evidence type="ECO:0000256" key="5">
    <source>
        <dbReference type="SAM" id="MobiDB-lite"/>
    </source>
</evidence>
<dbReference type="STRING" id="67267.GCA_000716675_07008"/>
<evidence type="ECO:0000256" key="1">
    <source>
        <dbReference type="ARBA" id="ARBA00009437"/>
    </source>
</evidence>
<dbReference type="PANTHER" id="PTHR30346">
    <property type="entry name" value="TRANSCRIPTIONAL DUAL REGULATOR HCAR-RELATED"/>
    <property type="match status" value="1"/>
</dbReference>
<keyword evidence="2" id="KW-0805">Transcription regulation</keyword>
<dbReference type="EMBL" id="CP021748">
    <property type="protein sequence ID" value="ARX81849.1"/>
    <property type="molecule type" value="Genomic_DNA"/>
</dbReference>
<name>A0A1Z1W647_9ACTN</name>
<dbReference type="PANTHER" id="PTHR30346:SF28">
    <property type="entry name" value="HTH-TYPE TRANSCRIPTIONAL REGULATOR CYNR"/>
    <property type="match status" value="1"/>
</dbReference>
<dbReference type="KEGG" id="salf:SMD44_01247"/>
<dbReference type="GO" id="GO:0003700">
    <property type="term" value="F:DNA-binding transcription factor activity"/>
    <property type="evidence" value="ECO:0007669"/>
    <property type="project" value="InterPro"/>
</dbReference>
<dbReference type="InterPro" id="IPR036388">
    <property type="entry name" value="WH-like_DNA-bd_sf"/>
</dbReference>
<dbReference type="RefSeq" id="WP_087883153.1">
    <property type="nucleotide sequence ID" value="NZ_CP021748.1"/>
</dbReference>
<feature type="region of interest" description="Disordered" evidence="5">
    <location>
        <begin position="177"/>
        <end position="215"/>
    </location>
</feature>
<dbReference type="Pfam" id="PF00126">
    <property type="entry name" value="HTH_1"/>
    <property type="match status" value="1"/>
</dbReference>
<feature type="compositionally biased region" description="Gly residues" evidence="5">
    <location>
        <begin position="199"/>
        <end position="208"/>
    </location>
</feature>
<dbReference type="InterPro" id="IPR000847">
    <property type="entry name" value="LysR_HTH_N"/>
</dbReference>
<feature type="compositionally biased region" description="Pro residues" evidence="5">
    <location>
        <begin position="351"/>
        <end position="361"/>
    </location>
</feature>